<proteinExistence type="predicted"/>
<reference evidence="3" key="1">
    <citation type="journal article" date="2019" name="Int. J. Syst. Evol. Microbiol.">
        <title>The Global Catalogue of Microorganisms (GCM) 10K type strain sequencing project: providing services to taxonomists for standard genome sequencing and annotation.</title>
        <authorList>
            <consortium name="The Broad Institute Genomics Platform"/>
            <consortium name="The Broad Institute Genome Sequencing Center for Infectious Disease"/>
            <person name="Wu L."/>
            <person name="Ma J."/>
        </authorList>
    </citation>
    <scope>NUCLEOTIDE SEQUENCE [LARGE SCALE GENOMIC DNA]</scope>
    <source>
        <strain evidence="3">CCM 8749</strain>
    </source>
</reference>
<keyword evidence="1" id="KW-0812">Transmembrane</keyword>
<dbReference type="Proteomes" id="UP001596250">
    <property type="component" value="Unassembled WGS sequence"/>
</dbReference>
<protein>
    <submittedName>
        <fullName evidence="2">DUF2500 domain-containing protein</fullName>
    </submittedName>
</protein>
<comment type="caution">
    <text evidence="2">The sequence shown here is derived from an EMBL/GenBank/DDBJ whole genome shotgun (WGS) entry which is preliminary data.</text>
</comment>
<feature type="transmembrane region" description="Helical" evidence="1">
    <location>
        <begin position="14"/>
        <end position="36"/>
    </location>
</feature>
<evidence type="ECO:0000313" key="2">
    <source>
        <dbReference type="EMBL" id="MFC5987505.1"/>
    </source>
</evidence>
<dbReference type="RefSeq" id="WP_379894899.1">
    <property type="nucleotide sequence ID" value="NZ_CBCSCT010000039.1"/>
</dbReference>
<accession>A0ABW1IQZ2</accession>
<name>A0ABW1IQZ2_9BACL</name>
<keyword evidence="1" id="KW-0472">Membrane</keyword>
<keyword evidence="3" id="KW-1185">Reference proteome</keyword>
<dbReference type="Pfam" id="PF10694">
    <property type="entry name" value="DUF2500"/>
    <property type="match status" value="1"/>
</dbReference>
<gene>
    <name evidence="2" type="ORF">ACFPXP_13950</name>
</gene>
<sequence>MFNSGPSMGGGFDFMFTLFPILFVIVLAIIVIGFISNGARYAKNARAPRESVYARVVSKRMDVRSRTNHHHHANGAVHPTHSSRTYYYITLEFDSGERKEFLDVKNLYGLVTEGDAGYAAIQGDWIVAFERDTQAMM</sequence>
<evidence type="ECO:0000313" key="3">
    <source>
        <dbReference type="Proteomes" id="UP001596250"/>
    </source>
</evidence>
<dbReference type="InterPro" id="IPR019635">
    <property type="entry name" value="DUF2500"/>
</dbReference>
<dbReference type="EMBL" id="JBHSQV010000164">
    <property type="protein sequence ID" value="MFC5987505.1"/>
    <property type="molecule type" value="Genomic_DNA"/>
</dbReference>
<organism evidence="2 3">
    <name type="scientific">Marinicrinis lubricantis</name>
    <dbReference type="NCBI Taxonomy" id="2086470"/>
    <lineage>
        <taxon>Bacteria</taxon>
        <taxon>Bacillati</taxon>
        <taxon>Bacillota</taxon>
        <taxon>Bacilli</taxon>
        <taxon>Bacillales</taxon>
        <taxon>Paenibacillaceae</taxon>
    </lineage>
</organism>
<keyword evidence="1" id="KW-1133">Transmembrane helix</keyword>
<dbReference type="Gene3D" id="2.40.50.660">
    <property type="match status" value="1"/>
</dbReference>
<evidence type="ECO:0000256" key="1">
    <source>
        <dbReference type="SAM" id="Phobius"/>
    </source>
</evidence>